<evidence type="ECO:0000313" key="9">
    <source>
        <dbReference type="Proteomes" id="UP001237642"/>
    </source>
</evidence>
<feature type="compositionally biased region" description="Basic and acidic residues" evidence="6">
    <location>
        <begin position="456"/>
        <end position="470"/>
    </location>
</feature>
<feature type="compositionally biased region" description="Basic and acidic residues" evidence="6">
    <location>
        <begin position="342"/>
        <end position="355"/>
    </location>
</feature>
<feature type="compositionally biased region" description="Basic and acidic residues" evidence="6">
    <location>
        <begin position="302"/>
        <end position="326"/>
    </location>
</feature>
<evidence type="ECO:0000256" key="2">
    <source>
        <dbReference type="ARBA" id="ARBA00005885"/>
    </source>
</evidence>
<comment type="subcellular location">
    <subcellularLocation>
        <location evidence="1">Cytoplasm</location>
        <location evidence="1">Cytoskeleton</location>
    </subcellularLocation>
</comment>
<keyword evidence="9" id="KW-1185">Reference proteome</keyword>
<dbReference type="EMBL" id="JAUIZM010000004">
    <property type="protein sequence ID" value="KAK1387006.1"/>
    <property type="molecule type" value="Genomic_DNA"/>
</dbReference>
<comment type="similarity">
    <text evidence="2">Belongs to the TPX2 family.</text>
</comment>
<organism evidence="8 9">
    <name type="scientific">Heracleum sosnowskyi</name>
    <dbReference type="NCBI Taxonomy" id="360622"/>
    <lineage>
        <taxon>Eukaryota</taxon>
        <taxon>Viridiplantae</taxon>
        <taxon>Streptophyta</taxon>
        <taxon>Embryophyta</taxon>
        <taxon>Tracheophyta</taxon>
        <taxon>Spermatophyta</taxon>
        <taxon>Magnoliopsida</taxon>
        <taxon>eudicotyledons</taxon>
        <taxon>Gunneridae</taxon>
        <taxon>Pentapetalae</taxon>
        <taxon>asterids</taxon>
        <taxon>campanulids</taxon>
        <taxon>Apiales</taxon>
        <taxon>Apiaceae</taxon>
        <taxon>Apioideae</taxon>
        <taxon>apioid superclade</taxon>
        <taxon>Tordylieae</taxon>
        <taxon>Tordyliinae</taxon>
        <taxon>Heracleum</taxon>
    </lineage>
</organism>
<feature type="region of interest" description="Disordered" evidence="6">
    <location>
        <begin position="216"/>
        <end position="520"/>
    </location>
</feature>
<reference evidence="8" key="1">
    <citation type="submission" date="2023-02" db="EMBL/GenBank/DDBJ databases">
        <title>Genome of toxic invasive species Heracleum sosnowskyi carries increased number of genes despite the absence of recent whole-genome duplications.</title>
        <authorList>
            <person name="Schelkunov M."/>
            <person name="Shtratnikova V."/>
            <person name="Makarenko M."/>
            <person name="Klepikova A."/>
            <person name="Omelchenko D."/>
            <person name="Novikova G."/>
            <person name="Obukhova E."/>
            <person name="Bogdanov V."/>
            <person name="Penin A."/>
            <person name="Logacheva M."/>
        </authorList>
    </citation>
    <scope>NUCLEOTIDE SEQUENCE</scope>
    <source>
        <strain evidence="8">Hsosn_3</strain>
        <tissue evidence="8">Leaf</tissue>
    </source>
</reference>
<feature type="region of interest" description="Disordered" evidence="6">
    <location>
        <begin position="550"/>
        <end position="587"/>
    </location>
</feature>
<dbReference type="InterPro" id="IPR044216">
    <property type="entry name" value="WDL7"/>
</dbReference>
<evidence type="ECO:0000256" key="5">
    <source>
        <dbReference type="ARBA" id="ARBA00023212"/>
    </source>
</evidence>
<feature type="compositionally biased region" description="Polar residues" evidence="6">
    <location>
        <begin position="230"/>
        <end position="240"/>
    </location>
</feature>
<protein>
    <submittedName>
        <fullName evidence="8">TPX2 domain-containing protein</fullName>
    </submittedName>
</protein>
<feature type="compositionally biased region" description="Basic and acidic residues" evidence="6">
    <location>
        <begin position="269"/>
        <end position="287"/>
    </location>
</feature>
<dbReference type="GO" id="GO:0005874">
    <property type="term" value="C:microtubule"/>
    <property type="evidence" value="ECO:0007669"/>
    <property type="project" value="UniProtKB-KW"/>
</dbReference>
<feature type="compositionally biased region" description="Basic and acidic residues" evidence="6">
    <location>
        <begin position="376"/>
        <end position="400"/>
    </location>
</feature>
<proteinExistence type="inferred from homology"/>
<evidence type="ECO:0000259" key="7">
    <source>
        <dbReference type="Pfam" id="PF06886"/>
    </source>
</evidence>
<dbReference type="Pfam" id="PF06886">
    <property type="entry name" value="TPX2"/>
    <property type="match status" value="1"/>
</dbReference>
<sequence length="587" mass="65396">MMADNNIEDPFQLSFKADSLHSGSISFGRFETESLSWERKSSFSHNRYLEEVEKYSKPGSVTEKKAYFEAHFRKKALLRQRLSECQNGTECQNNENEGSENMDYVEDFDNFSGEIHFTHSEESPDGWEYDGECAVTSNEGEDTGVLYSENEVPTAMGGSDPVNIVSEYVKPNHEKLEKASQTDVEILSKINGESSVQQDAQDEMLQVHLISKAVDSSLSSQADEKDDSISSKQQVLSSEGRTAAETKLARRGLKHQAQQGIISGGAPKSNEKKLRERAIGPKMEKKSSRTTAPSKCSIRKFPKSEDSCRSKAKTNRENEGSEKEAQTTKVVGYHYQSSGSEKLVRRGRQTEDRSKRSLGSIKEGVKQCSSGFNFKSDQRAEKRKEYFNKLEEKMHAKEAEMNQIQAKTQEKTDAEIKQLRKSLNFKATPMPSFYHGAVSGNDKNKAKPSKVQSRSLSDRRPVSTESKAEKGQSLSASEPVNIKELPEVTMLTNSNGNSVASSSEKNHPSEAGTDNEVNGKIVSEKKDFQPLRHKLTVASKLVKEQVVERKQKVGYRSSSNQMMRKNMKGVDMGSGSKMGHRAVGVAS</sequence>
<evidence type="ECO:0000256" key="3">
    <source>
        <dbReference type="ARBA" id="ARBA00022490"/>
    </source>
</evidence>
<accession>A0AAD8IK29</accession>
<name>A0AAD8IK29_9APIA</name>
<keyword evidence="5" id="KW-0206">Cytoskeleton</keyword>
<dbReference type="PANTHER" id="PTHR47067">
    <property type="entry name" value="TPX2 (TARGETING PROTEIN FOR XKLP2) PROTEIN FAMILY-RELATED"/>
    <property type="match status" value="1"/>
</dbReference>
<gene>
    <name evidence="8" type="ORF">POM88_015184</name>
</gene>
<evidence type="ECO:0000256" key="6">
    <source>
        <dbReference type="SAM" id="MobiDB-lite"/>
    </source>
</evidence>
<evidence type="ECO:0000313" key="8">
    <source>
        <dbReference type="EMBL" id="KAK1387006.1"/>
    </source>
</evidence>
<keyword evidence="3" id="KW-0963">Cytoplasm</keyword>
<dbReference type="PANTHER" id="PTHR47067:SF6">
    <property type="entry name" value="PROTEIN WVD2-LIKE 7"/>
    <property type="match status" value="1"/>
</dbReference>
<keyword evidence="4" id="KW-0493">Microtubule</keyword>
<evidence type="ECO:0000256" key="1">
    <source>
        <dbReference type="ARBA" id="ARBA00004245"/>
    </source>
</evidence>
<dbReference type="Proteomes" id="UP001237642">
    <property type="component" value="Unassembled WGS sequence"/>
</dbReference>
<comment type="caution">
    <text evidence="8">The sequence shown here is derived from an EMBL/GenBank/DDBJ whole genome shotgun (WGS) entry which is preliminary data.</text>
</comment>
<evidence type="ECO:0000256" key="4">
    <source>
        <dbReference type="ARBA" id="ARBA00022701"/>
    </source>
</evidence>
<reference evidence="8" key="2">
    <citation type="submission" date="2023-05" db="EMBL/GenBank/DDBJ databases">
        <authorList>
            <person name="Schelkunov M.I."/>
        </authorList>
    </citation>
    <scope>NUCLEOTIDE SEQUENCE</scope>
    <source>
        <strain evidence="8">Hsosn_3</strain>
        <tissue evidence="8">Leaf</tissue>
    </source>
</reference>
<dbReference type="AlphaFoldDB" id="A0AAD8IK29"/>
<feature type="compositionally biased region" description="Basic and acidic residues" evidence="6">
    <location>
        <begin position="408"/>
        <end position="418"/>
    </location>
</feature>
<feature type="compositionally biased region" description="Polar residues" evidence="6">
    <location>
        <begin position="490"/>
        <end position="503"/>
    </location>
</feature>
<feature type="domain" description="TPX2 C-terminal" evidence="7">
    <location>
        <begin position="372"/>
        <end position="443"/>
    </location>
</feature>
<dbReference type="InterPro" id="IPR027329">
    <property type="entry name" value="TPX2_C"/>
</dbReference>